<dbReference type="PANTHER" id="PTHR33608:SF6">
    <property type="entry name" value="BLL2464 PROTEIN"/>
    <property type="match status" value="1"/>
</dbReference>
<feature type="domain" description="DUF58" evidence="1">
    <location>
        <begin position="47"/>
        <end position="273"/>
    </location>
</feature>
<evidence type="ECO:0000313" key="3">
    <source>
        <dbReference type="Proteomes" id="UP000823914"/>
    </source>
</evidence>
<name>A0A9E2NZX6_9SPIR</name>
<dbReference type="SUPFAM" id="SSF53300">
    <property type="entry name" value="vWA-like"/>
    <property type="match status" value="1"/>
</dbReference>
<proteinExistence type="predicted"/>
<dbReference type="InterPro" id="IPR002881">
    <property type="entry name" value="DUF58"/>
</dbReference>
<evidence type="ECO:0000259" key="1">
    <source>
        <dbReference type="Pfam" id="PF01882"/>
    </source>
</evidence>
<accession>A0A9E2NZX6</accession>
<dbReference type="Pfam" id="PF01882">
    <property type="entry name" value="DUF58"/>
    <property type="match status" value="1"/>
</dbReference>
<dbReference type="PANTHER" id="PTHR33608">
    <property type="entry name" value="BLL2464 PROTEIN"/>
    <property type="match status" value="1"/>
</dbReference>
<organism evidence="2 3">
    <name type="scientific">Candidatus Treponema excrementipullorum</name>
    <dbReference type="NCBI Taxonomy" id="2838768"/>
    <lineage>
        <taxon>Bacteria</taxon>
        <taxon>Pseudomonadati</taxon>
        <taxon>Spirochaetota</taxon>
        <taxon>Spirochaetia</taxon>
        <taxon>Spirochaetales</taxon>
        <taxon>Treponemataceae</taxon>
        <taxon>Treponema</taxon>
    </lineage>
</organism>
<evidence type="ECO:0000313" key="2">
    <source>
        <dbReference type="EMBL" id="MBU3850760.1"/>
    </source>
</evidence>
<gene>
    <name evidence="2" type="ORF">IAA16_09360</name>
</gene>
<reference evidence="2" key="2">
    <citation type="submission" date="2021-04" db="EMBL/GenBank/DDBJ databases">
        <authorList>
            <person name="Gilroy R."/>
        </authorList>
    </citation>
    <scope>NUCLEOTIDE SEQUENCE</scope>
    <source>
        <strain evidence="2">Gambia15-2214</strain>
    </source>
</reference>
<protein>
    <submittedName>
        <fullName evidence="2">DUF58 domain-containing protein</fullName>
    </submittedName>
</protein>
<dbReference type="InterPro" id="IPR036465">
    <property type="entry name" value="vWFA_dom_sf"/>
</dbReference>
<dbReference type="Proteomes" id="UP000823914">
    <property type="component" value="Unassembled WGS sequence"/>
</dbReference>
<reference evidence="2" key="1">
    <citation type="journal article" date="2021" name="PeerJ">
        <title>Extensive microbial diversity within the chicken gut microbiome revealed by metagenomics and culture.</title>
        <authorList>
            <person name="Gilroy R."/>
            <person name="Ravi A."/>
            <person name="Getino M."/>
            <person name="Pursley I."/>
            <person name="Horton D.L."/>
            <person name="Alikhan N.F."/>
            <person name="Baker D."/>
            <person name="Gharbi K."/>
            <person name="Hall N."/>
            <person name="Watson M."/>
            <person name="Adriaenssens E.M."/>
            <person name="Foster-Nyarko E."/>
            <person name="Jarju S."/>
            <person name="Secka A."/>
            <person name="Antonio M."/>
            <person name="Oren A."/>
            <person name="Chaudhuri R.R."/>
            <person name="La Ragione R."/>
            <person name="Hildebrand F."/>
            <person name="Pallen M.J."/>
        </authorList>
    </citation>
    <scope>NUCLEOTIDE SEQUENCE</scope>
    <source>
        <strain evidence="2">Gambia15-2214</strain>
    </source>
</reference>
<dbReference type="AlphaFoldDB" id="A0A9E2NZX6"/>
<dbReference type="EMBL" id="JAHLFV010000215">
    <property type="protein sequence ID" value="MBU3850760.1"/>
    <property type="molecule type" value="Genomic_DNA"/>
</dbReference>
<comment type="caution">
    <text evidence="2">The sequence shown here is derived from an EMBL/GenBank/DDBJ whole genome shotgun (WGS) entry which is preliminary data.</text>
</comment>
<sequence length="312" mass="34442">MEELSFDDSLVRRASALRLASGTLTDSFRSGAFKSMQKGQGIEFHGVREYLMGDDVRSIDWNVTARMGRPYVKQFNEDRELVLFVIVDASLSMETGQGKRSRLYTACEAAALTAFAASNGGGPVGGVIFAGDILFSREPKPGRDQVMLFMSLFDGVLQGNKKKGTSQFVDEMLKKRGVVGSCLDKALKGAASLLKKRSLILIFSDFRTTDYEKSLALLSSRHDVVAVRISDSGDEKLATLGTVPFMDPESGSIESLPTSSAGFQQAWKTANANRVERWQNLCYRRGSKTLMLSTDEDPLIGLQRFFSVRDRR</sequence>